<feature type="region of interest" description="Disordered" evidence="1">
    <location>
        <begin position="21"/>
        <end position="40"/>
    </location>
</feature>
<gene>
    <name evidence="2" type="ORF">ACAT0790_LOCUS14866</name>
</gene>
<feature type="region of interest" description="Disordered" evidence="1">
    <location>
        <begin position="95"/>
        <end position="117"/>
    </location>
</feature>
<organism evidence="2">
    <name type="scientific">Alexandrium catenella</name>
    <name type="common">Red tide dinoflagellate</name>
    <name type="synonym">Gonyaulax catenella</name>
    <dbReference type="NCBI Taxonomy" id="2925"/>
    <lineage>
        <taxon>Eukaryota</taxon>
        <taxon>Sar</taxon>
        <taxon>Alveolata</taxon>
        <taxon>Dinophyceae</taxon>
        <taxon>Gonyaulacales</taxon>
        <taxon>Pyrocystaceae</taxon>
        <taxon>Alexandrium</taxon>
    </lineage>
</organism>
<evidence type="ECO:0000313" key="2">
    <source>
        <dbReference type="EMBL" id="CAD9115997.1"/>
    </source>
</evidence>
<dbReference type="EMBL" id="HBGE01024635">
    <property type="protein sequence ID" value="CAD9115997.1"/>
    <property type="molecule type" value="Transcribed_RNA"/>
</dbReference>
<evidence type="ECO:0000256" key="1">
    <source>
        <dbReference type="SAM" id="MobiDB-lite"/>
    </source>
</evidence>
<protein>
    <submittedName>
        <fullName evidence="2">Uncharacterized protein</fullName>
    </submittedName>
</protein>
<proteinExistence type="predicted"/>
<reference evidence="2" key="1">
    <citation type="submission" date="2021-01" db="EMBL/GenBank/DDBJ databases">
        <authorList>
            <person name="Corre E."/>
            <person name="Pelletier E."/>
            <person name="Niang G."/>
            <person name="Scheremetjew M."/>
            <person name="Finn R."/>
            <person name="Kale V."/>
            <person name="Holt S."/>
            <person name="Cochrane G."/>
            <person name="Meng A."/>
            <person name="Brown T."/>
            <person name="Cohen L."/>
        </authorList>
    </citation>
    <scope>NUCLEOTIDE SEQUENCE</scope>
    <source>
        <strain evidence="2">OF101</strain>
    </source>
</reference>
<sequence length="216" mass="22793">MAQAILAQAISPQIIWPHGVGGSGGRTCTPPPPPSPSKPAAAMTARAALCALFACALCSLIAASETAPQKSPGLPAPVGGQALAARQAPGPKVNFSVGSPSAVVPESSPQKPREVPTPVDVQTLAGKPAPNATLQAAAIPTAYPSEEQCFRYCNNIGRKWWWCRWDACACYEDRSDAGSCYGDTCTERCPIGQYGWCLWGRCMCLKDLYTYKGMKC</sequence>
<dbReference type="AlphaFoldDB" id="A0A7S1Q215"/>
<name>A0A7S1Q215_ALECA</name>
<accession>A0A7S1Q215</accession>